<evidence type="ECO:0000256" key="3">
    <source>
        <dbReference type="ARBA" id="ARBA00022801"/>
    </source>
</evidence>
<gene>
    <name evidence="8" type="ORF">SAMN04488028_11326</name>
</gene>
<dbReference type="SMART" id="SM00245">
    <property type="entry name" value="TSPc"/>
    <property type="match status" value="1"/>
</dbReference>
<dbReference type="InterPro" id="IPR020992">
    <property type="entry name" value="Tail_Prtase_C"/>
</dbReference>
<dbReference type="Gene3D" id="2.30.42.10">
    <property type="match status" value="1"/>
</dbReference>
<dbReference type="CDD" id="cd06782">
    <property type="entry name" value="cpPDZ_CPP-like"/>
    <property type="match status" value="1"/>
</dbReference>
<dbReference type="Pfam" id="PF11818">
    <property type="entry name" value="DUF3340"/>
    <property type="match status" value="1"/>
</dbReference>
<dbReference type="InterPro" id="IPR004447">
    <property type="entry name" value="Peptidase_S41A"/>
</dbReference>
<evidence type="ECO:0000256" key="5">
    <source>
        <dbReference type="RuleBase" id="RU004404"/>
    </source>
</evidence>
<keyword evidence="2 5" id="KW-0645">Protease</keyword>
<organism evidence="8 9">
    <name type="scientific">Reichenbachiella agariperforans</name>
    <dbReference type="NCBI Taxonomy" id="156994"/>
    <lineage>
        <taxon>Bacteria</taxon>
        <taxon>Pseudomonadati</taxon>
        <taxon>Bacteroidota</taxon>
        <taxon>Cytophagia</taxon>
        <taxon>Cytophagales</taxon>
        <taxon>Reichenbachiellaceae</taxon>
        <taxon>Reichenbachiella</taxon>
    </lineage>
</organism>
<dbReference type="SUPFAM" id="SSF52096">
    <property type="entry name" value="ClpP/crotonase"/>
    <property type="match status" value="1"/>
</dbReference>
<dbReference type="Pfam" id="PF03572">
    <property type="entry name" value="Peptidase_S41"/>
    <property type="match status" value="1"/>
</dbReference>
<dbReference type="InterPro" id="IPR005151">
    <property type="entry name" value="Tail-specific_protease"/>
</dbReference>
<dbReference type="PANTHER" id="PTHR32060">
    <property type="entry name" value="TAIL-SPECIFIC PROTEASE"/>
    <property type="match status" value="1"/>
</dbReference>
<dbReference type="AlphaFoldDB" id="A0A1M6WKX5"/>
<feature type="domain" description="PDZ" evidence="7">
    <location>
        <begin position="237"/>
        <end position="314"/>
    </location>
</feature>
<evidence type="ECO:0000256" key="4">
    <source>
        <dbReference type="ARBA" id="ARBA00022825"/>
    </source>
</evidence>
<dbReference type="GO" id="GO:0007165">
    <property type="term" value="P:signal transduction"/>
    <property type="evidence" value="ECO:0007669"/>
    <property type="project" value="TreeGrafter"/>
</dbReference>
<proteinExistence type="inferred from homology"/>
<evidence type="ECO:0000313" key="8">
    <source>
        <dbReference type="EMBL" id="SHK94175.1"/>
    </source>
</evidence>
<dbReference type="Proteomes" id="UP000184474">
    <property type="component" value="Unassembled WGS sequence"/>
</dbReference>
<dbReference type="GO" id="GO:0008236">
    <property type="term" value="F:serine-type peptidase activity"/>
    <property type="evidence" value="ECO:0007669"/>
    <property type="project" value="UniProtKB-KW"/>
</dbReference>
<keyword evidence="3 5" id="KW-0378">Hydrolase</keyword>
<dbReference type="Pfam" id="PF00595">
    <property type="entry name" value="PDZ"/>
    <property type="match status" value="1"/>
</dbReference>
<accession>A0A1M6WKX5</accession>
<name>A0A1M6WKX5_REIAG</name>
<dbReference type="InterPro" id="IPR001478">
    <property type="entry name" value="PDZ"/>
</dbReference>
<dbReference type="STRING" id="156994.SAMN04488028_11326"/>
<feature type="compositionally biased region" description="Basic and acidic residues" evidence="6">
    <location>
        <begin position="633"/>
        <end position="644"/>
    </location>
</feature>
<protein>
    <submittedName>
        <fullName evidence="8">Carboxyl-terminal processing protease</fullName>
    </submittedName>
</protein>
<dbReference type="SUPFAM" id="SSF50156">
    <property type="entry name" value="PDZ domain-like"/>
    <property type="match status" value="1"/>
</dbReference>
<dbReference type="NCBIfam" id="TIGR00225">
    <property type="entry name" value="prc"/>
    <property type="match status" value="1"/>
</dbReference>
<evidence type="ECO:0000256" key="2">
    <source>
        <dbReference type="ARBA" id="ARBA00022670"/>
    </source>
</evidence>
<dbReference type="GO" id="GO:0030288">
    <property type="term" value="C:outer membrane-bounded periplasmic space"/>
    <property type="evidence" value="ECO:0007669"/>
    <property type="project" value="TreeGrafter"/>
</dbReference>
<dbReference type="PANTHER" id="PTHR32060:SF22">
    <property type="entry name" value="CARBOXYL-TERMINAL-PROCESSING PEPTIDASE 3, CHLOROPLASTIC"/>
    <property type="match status" value="1"/>
</dbReference>
<keyword evidence="9" id="KW-1185">Reference proteome</keyword>
<keyword evidence="4 5" id="KW-0720">Serine protease</keyword>
<dbReference type="SMART" id="SM00228">
    <property type="entry name" value="PDZ"/>
    <property type="match status" value="1"/>
</dbReference>
<dbReference type="GO" id="GO:0006508">
    <property type="term" value="P:proteolysis"/>
    <property type="evidence" value="ECO:0007669"/>
    <property type="project" value="UniProtKB-KW"/>
</dbReference>
<dbReference type="Pfam" id="PF17804">
    <property type="entry name" value="TSP_NTD"/>
    <property type="match status" value="1"/>
</dbReference>
<reference evidence="9" key="1">
    <citation type="submission" date="2016-11" db="EMBL/GenBank/DDBJ databases">
        <authorList>
            <person name="Varghese N."/>
            <person name="Submissions S."/>
        </authorList>
    </citation>
    <scope>NUCLEOTIDE SEQUENCE [LARGE SCALE GENOMIC DNA]</scope>
    <source>
        <strain evidence="9">DSM 26134</strain>
    </source>
</reference>
<dbReference type="Gene3D" id="3.90.226.10">
    <property type="entry name" value="2-enoyl-CoA Hydratase, Chain A, domain 1"/>
    <property type="match status" value="1"/>
</dbReference>
<evidence type="ECO:0000256" key="6">
    <source>
        <dbReference type="SAM" id="MobiDB-lite"/>
    </source>
</evidence>
<feature type="region of interest" description="Disordered" evidence="6">
    <location>
        <begin position="633"/>
        <end position="666"/>
    </location>
</feature>
<dbReference type="GO" id="GO:0004175">
    <property type="term" value="F:endopeptidase activity"/>
    <property type="evidence" value="ECO:0007669"/>
    <property type="project" value="TreeGrafter"/>
</dbReference>
<evidence type="ECO:0000313" key="9">
    <source>
        <dbReference type="Proteomes" id="UP000184474"/>
    </source>
</evidence>
<dbReference type="EMBL" id="FRAA01000013">
    <property type="protein sequence ID" value="SHK94175.1"/>
    <property type="molecule type" value="Genomic_DNA"/>
</dbReference>
<dbReference type="FunFam" id="3.90.226.10:FF:000090">
    <property type="entry name" value="Tail-specific protease"/>
    <property type="match status" value="1"/>
</dbReference>
<dbReference type="CDD" id="cd07560">
    <property type="entry name" value="Peptidase_S41_CPP"/>
    <property type="match status" value="1"/>
</dbReference>
<dbReference type="InterPro" id="IPR040573">
    <property type="entry name" value="TSP_N"/>
</dbReference>
<evidence type="ECO:0000256" key="1">
    <source>
        <dbReference type="ARBA" id="ARBA00009179"/>
    </source>
</evidence>
<sequence>MILKDHRKSLLLLLFVFQVFVSQAITVGDTLAVLEPAPKHWKETYLINNLLSKNHYRKMELNDSLSSVIFNDFLESLDFNKSYFLQADIDYFSKYEYELDDYIKKGNVDVAFQIFRIFRERANTRIDYVDDLLAAGFDYSIEESLNIDDDDIEWASSNDEINERWRKIIKSQALSLKLAGKTDEEIVESLTKRYKRYRKGINQYNSDDVFQFYMNAYSGAYDPHTNYFSPISSENFNISMSLSLEGIGARLTQSMDYTVVNEVVAGGPAYKSKLLHKDDKIIGVAQGDENAFVDVIGWRLQDVVHLIRGKKGTVVRLQVLKFDEAAGAIPREIRLVRDKIKLEEQSAKSEIMPIYNGSKMYNLGVITLPSFYINFEEARQGIEDYKSTTRDVKLIIEDLKAQNVDGILIDLRYNGGGSLKEAIDLTGLFIDQGPVVQVRNSDGTVDVKRDEDIRVQYDGPLAVMINRFSASASEIFSGAIQDYKRGVIVGETSFGKGTVQNLIDLNRMFPNDTEQMGQLKLTLAKFYRVSGSSTQNIGVTPDIGFPSGFEAAKFGESSRPNSLPWDQIASSYYRPTNSISPQLIRHLEDIYQTDLKTDVDLQYLKEDVKRLKEQQDDDVMSLNYDERKAEIDEDEARKTNREALAESGGSIGKELTTAEEDQKKLTEDPYLKEGLKLLAEVVSQETK</sequence>
<dbReference type="RefSeq" id="WP_084190682.1">
    <property type="nucleotide sequence ID" value="NZ_FRAA01000013.1"/>
</dbReference>
<dbReference type="InterPro" id="IPR029045">
    <property type="entry name" value="ClpP/crotonase-like_dom_sf"/>
</dbReference>
<evidence type="ECO:0000259" key="7">
    <source>
        <dbReference type="PROSITE" id="PS50106"/>
    </source>
</evidence>
<comment type="similarity">
    <text evidence="1 5">Belongs to the peptidase S41A family.</text>
</comment>
<dbReference type="PROSITE" id="PS50106">
    <property type="entry name" value="PDZ"/>
    <property type="match status" value="1"/>
</dbReference>
<dbReference type="InterPro" id="IPR036034">
    <property type="entry name" value="PDZ_sf"/>
</dbReference>